<evidence type="ECO:0000313" key="1">
    <source>
        <dbReference type="EMBL" id="ACG43332.1"/>
    </source>
</evidence>
<proteinExistence type="evidence at transcript level"/>
<dbReference type="AlphaFoldDB" id="B6U1U9"/>
<name>B6U1U9_MAIZE</name>
<reference evidence="1" key="1">
    <citation type="journal article" date="2009" name="Plant Mol. Biol.">
        <title>Insights into corn genes derived from large-scale cDNA sequencing.</title>
        <authorList>
            <person name="Alexandrov N.N."/>
            <person name="Brover V.V."/>
            <person name="Freidin S."/>
            <person name="Troukhan M.E."/>
            <person name="Tatarinova T.V."/>
            <person name="Zhang H."/>
            <person name="Swaller T.J."/>
            <person name="Lu Y.P."/>
            <person name="Bouck J."/>
            <person name="Flavell R.B."/>
            <person name="Feldmann K.A."/>
        </authorList>
    </citation>
    <scope>NUCLEOTIDE SEQUENCE</scope>
</reference>
<accession>B6U1U9</accession>
<organism evidence="1">
    <name type="scientific">Zea mays</name>
    <name type="common">Maize</name>
    <dbReference type="NCBI Taxonomy" id="4577"/>
    <lineage>
        <taxon>Eukaryota</taxon>
        <taxon>Viridiplantae</taxon>
        <taxon>Streptophyta</taxon>
        <taxon>Embryophyta</taxon>
        <taxon>Tracheophyta</taxon>
        <taxon>Spermatophyta</taxon>
        <taxon>Magnoliopsida</taxon>
        <taxon>Liliopsida</taxon>
        <taxon>Poales</taxon>
        <taxon>Poaceae</taxon>
        <taxon>PACMAD clade</taxon>
        <taxon>Panicoideae</taxon>
        <taxon>Andropogonodae</taxon>
        <taxon>Andropogoneae</taxon>
        <taxon>Tripsacinae</taxon>
        <taxon>Zea</taxon>
    </lineage>
</organism>
<dbReference type="EMBL" id="EU971214">
    <property type="protein sequence ID" value="ACG43332.1"/>
    <property type="molecule type" value="mRNA"/>
</dbReference>
<sequence>MSLVLVHDGQLASQTKQRHRLGWFGRLSRSAKCKPNGPGTDSAFLWLFCVMLRACVGDRPRPNDLNSRGRMLVN</sequence>
<protein>
    <submittedName>
        <fullName evidence="1">Uncharacterized protein</fullName>
    </submittedName>
</protein>